<organism evidence="1">
    <name type="scientific">marine sediment metagenome</name>
    <dbReference type="NCBI Taxonomy" id="412755"/>
    <lineage>
        <taxon>unclassified sequences</taxon>
        <taxon>metagenomes</taxon>
        <taxon>ecological metagenomes</taxon>
    </lineage>
</organism>
<name>X1JES7_9ZZZZ</name>
<feature type="non-terminal residue" evidence="1">
    <location>
        <position position="1"/>
    </location>
</feature>
<evidence type="ECO:0000313" key="1">
    <source>
        <dbReference type="EMBL" id="GAH80005.1"/>
    </source>
</evidence>
<dbReference type="AlphaFoldDB" id="X1JES7"/>
<dbReference type="EMBL" id="BARU01039337">
    <property type="protein sequence ID" value="GAH80005.1"/>
    <property type="molecule type" value="Genomic_DNA"/>
</dbReference>
<comment type="caution">
    <text evidence="1">The sequence shown here is derived from an EMBL/GenBank/DDBJ whole genome shotgun (WGS) entry which is preliminary data.</text>
</comment>
<protein>
    <submittedName>
        <fullName evidence="1">Uncharacterized protein</fullName>
    </submittedName>
</protein>
<reference evidence="1" key="1">
    <citation type="journal article" date="2014" name="Front. Microbiol.">
        <title>High frequency of phylogenetically diverse reductive dehalogenase-homologous genes in deep subseafloor sedimentary metagenomes.</title>
        <authorList>
            <person name="Kawai M."/>
            <person name="Futagami T."/>
            <person name="Toyoda A."/>
            <person name="Takaki Y."/>
            <person name="Nishi S."/>
            <person name="Hori S."/>
            <person name="Arai W."/>
            <person name="Tsubouchi T."/>
            <person name="Morono Y."/>
            <person name="Uchiyama I."/>
            <person name="Ito T."/>
            <person name="Fujiyama A."/>
            <person name="Inagaki F."/>
            <person name="Takami H."/>
        </authorList>
    </citation>
    <scope>NUCLEOTIDE SEQUENCE</scope>
    <source>
        <strain evidence="1">Expedition CK06-06</strain>
    </source>
</reference>
<sequence length="48" mass="5380">TIVSMGKSAILGRYASLDAWLGAKKVFIEDLVADRFESILDYVFREGK</sequence>
<gene>
    <name evidence="1" type="ORF">S03H2_60987</name>
</gene>
<proteinExistence type="predicted"/>
<accession>X1JES7</accession>